<accession>A0A6H5J1E1</accession>
<dbReference type="PROSITE" id="PS50994">
    <property type="entry name" value="INTEGRASE"/>
    <property type="match status" value="1"/>
</dbReference>
<dbReference type="SUPFAM" id="SSF56672">
    <property type="entry name" value="DNA/RNA polymerases"/>
    <property type="match status" value="1"/>
</dbReference>
<dbReference type="GO" id="GO:0003676">
    <property type="term" value="F:nucleic acid binding"/>
    <property type="evidence" value="ECO:0007669"/>
    <property type="project" value="InterPro"/>
</dbReference>
<dbReference type="Pfam" id="PF05380">
    <property type="entry name" value="Peptidase_A17"/>
    <property type="match status" value="1"/>
</dbReference>
<dbReference type="InterPro" id="IPR008042">
    <property type="entry name" value="Retrotrans_Pao"/>
</dbReference>
<protein>
    <recommendedName>
        <fullName evidence="1">Integrase catalytic domain-containing protein</fullName>
    </recommendedName>
</protein>
<gene>
    <name evidence="2" type="ORF">TBRA_LOCUS13758</name>
</gene>
<dbReference type="Pfam" id="PF17921">
    <property type="entry name" value="Integrase_H2C2"/>
    <property type="match status" value="1"/>
</dbReference>
<name>A0A6H5J1E1_9HYME</name>
<dbReference type="Gene3D" id="3.30.420.10">
    <property type="entry name" value="Ribonuclease H-like superfamily/Ribonuclease H"/>
    <property type="match status" value="1"/>
</dbReference>
<proteinExistence type="predicted"/>
<dbReference type="PANTHER" id="PTHR47331">
    <property type="entry name" value="PHD-TYPE DOMAIN-CONTAINING PROTEIN"/>
    <property type="match status" value="1"/>
</dbReference>
<dbReference type="InterPro" id="IPR012337">
    <property type="entry name" value="RNaseH-like_sf"/>
</dbReference>
<dbReference type="InterPro" id="IPR001584">
    <property type="entry name" value="Integrase_cat-core"/>
</dbReference>
<reference evidence="2 3" key="1">
    <citation type="submission" date="2020-02" db="EMBL/GenBank/DDBJ databases">
        <authorList>
            <person name="Ferguson B K."/>
        </authorList>
    </citation>
    <scope>NUCLEOTIDE SEQUENCE [LARGE SCALE GENOMIC DNA]</scope>
</reference>
<evidence type="ECO:0000313" key="3">
    <source>
        <dbReference type="Proteomes" id="UP000479190"/>
    </source>
</evidence>
<dbReference type="PANTHER" id="PTHR47331:SF2">
    <property type="match status" value="1"/>
</dbReference>
<dbReference type="InterPro" id="IPR036397">
    <property type="entry name" value="RNaseH_sf"/>
</dbReference>
<keyword evidence="3" id="KW-1185">Reference proteome</keyword>
<dbReference type="Proteomes" id="UP000479190">
    <property type="component" value="Unassembled WGS sequence"/>
</dbReference>
<dbReference type="InterPro" id="IPR041588">
    <property type="entry name" value="Integrase_H2C2"/>
</dbReference>
<evidence type="ECO:0000259" key="1">
    <source>
        <dbReference type="PROSITE" id="PS50994"/>
    </source>
</evidence>
<dbReference type="EMBL" id="CADCXV010001156">
    <property type="protein sequence ID" value="CAB0042117.1"/>
    <property type="molecule type" value="Genomic_DNA"/>
</dbReference>
<sequence>MATMESLLRAQENLAQYIANFYKNSTEKVRGDLQTASHFAARLELLESYWAKFTVNNDQLVCSEKDFASETYFANDGYGYIEAEYISAKARIRDLLATALPSGGPGEATPAGRSEIRIEQFSSLPSLALPKFSGKPSSPIQDFRCTTVTYGTASAPFLALRVMRQLAEDGRETHPEAAEALHHQLYVDDVFFGADSLEQALVRRDEIIDLLVSAGMRLGKWAASDPKLIDGLVSTSEDVEPLNVDEIVSTLGLKWLPGRDIFTFQFAARPTQVEITKRSILAEIARTFDPLGWLSPVLVPAKVLLQDLCLDGVDWDAPISATLEQRWTDFTAALPEVSCIRIKRWLSTREGEDWHLHGFADASKRAYATAIYVVLPGRASHLIVAKTKLAPTGVQTVPRLELCAAVLLARLARHLIDKLRFPPRKVYCWSDSKVVLDWIASHPSRWPTFVANRVSEVQTRLPGAHWNHVRTMDNSADCATRGLTPPELAKFSLWWYGPSWLIEEETSWPRLTEPGEVTASTAAVESTARPTIDAEDVRGLLRVGGRLHHAQLSYNEKHPVILPGDCMFVRRMIETVHRELLHGGPQLMRSHLSRSVWIARGVHVIRGVCQRCVRCARYKAAAISQQMAPLPAVRVTPGRPFSITGVDYAGPLPVLFSKGKGARATKGYISIFICMVTRAVHVEVVSDLTAAAFLAAFSRFCSRRGLPSVMYSDNGTTFKGASKELMALFKQDSRFRAGVGRALAMRGTRWSFIPPRAPHFGGLWEAAVRSFKHHLKRVIGKSRLTYEELSTLAARIEACLNSRPLCPMSGDPDDLAALTPAHFLTGSSLLDYPEPYNPKEKPMYFTSRWRLLRNMRDMFWTRWRREVLNQLQQRSRWLDSRSNLQEGDMVLIRDELSPPSEWPLGRVTKTHPGSDGLVRVATIRTAQATFTRPVVKLTRLPTDKEAESYYATRQRQ</sequence>
<feature type="domain" description="Integrase catalytic" evidence="1">
    <location>
        <begin position="636"/>
        <end position="828"/>
    </location>
</feature>
<organism evidence="2 3">
    <name type="scientific">Trichogramma brassicae</name>
    <dbReference type="NCBI Taxonomy" id="86971"/>
    <lineage>
        <taxon>Eukaryota</taxon>
        <taxon>Metazoa</taxon>
        <taxon>Ecdysozoa</taxon>
        <taxon>Arthropoda</taxon>
        <taxon>Hexapoda</taxon>
        <taxon>Insecta</taxon>
        <taxon>Pterygota</taxon>
        <taxon>Neoptera</taxon>
        <taxon>Endopterygota</taxon>
        <taxon>Hymenoptera</taxon>
        <taxon>Apocrita</taxon>
        <taxon>Proctotrupomorpha</taxon>
        <taxon>Chalcidoidea</taxon>
        <taxon>Trichogrammatidae</taxon>
        <taxon>Trichogramma</taxon>
    </lineage>
</organism>
<dbReference type="SUPFAM" id="SSF53098">
    <property type="entry name" value="Ribonuclease H-like"/>
    <property type="match status" value="1"/>
</dbReference>
<dbReference type="InterPro" id="IPR040676">
    <property type="entry name" value="DUF5641"/>
</dbReference>
<dbReference type="GO" id="GO:0042575">
    <property type="term" value="C:DNA polymerase complex"/>
    <property type="evidence" value="ECO:0007669"/>
    <property type="project" value="UniProtKB-ARBA"/>
</dbReference>
<evidence type="ECO:0000313" key="2">
    <source>
        <dbReference type="EMBL" id="CAB0042117.1"/>
    </source>
</evidence>
<dbReference type="GO" id="GO:0015074">
    <property type="term" value="P:DNA integration"/>
    <property type="evidence" value="ECO:0007669"/>
    <property type="project" value="InterPro"/>
</dbReference>
<dbReference type="GO" id="GO:0071897">
    <property type="term" value="P:DNA biosynthetic process"/>
    <property type="evidence" value="ECO:0007669"/>
    <property type="project" value="UniProtKB-ARBA"/>
</dbReference>
<dbReference type="Pfam" id="PF18701">
    <property type="entry name" value="DUF5641"/>
    <property type="match status" value="1"/>
</dbReference>
<dbReference type="OrthoDB" id="7550652at2759"/>
<dbReference type="InterPro" id="IPR043502">
    <property type="entry name" value="DNA/RNA_pol_sf"/>
</dbReference>
<dbReference type="AlphaFoldDB" id="A0A6H5J1E1"/>